<evidence type="ECO:0000256" key="1">
    <source>
        <dbReference type="ARBA" id="ARBA00022490"/>
    </source>
</evidence>
<dbReference type="GO" id="GO:0016282">
    <property type="term" value="C:eukaryotic 43S preinitiation complex"/>
    <property type="evidence" value="ECO:0007669"/>
    <property type="project" value="UniProtKB-UniRule"/>
</dbReference>
<dbReference type="InterPro" id="IPR000555">
    <property type="entry name" value="JAMM/MPN+_dom"/>
</dbReference>
<evidence type="ECO:0000313" key="6">
    <source>
        <dbReference type="EMBL" id="KAL3769064.1"/>
    </source>
</evidence>
<comment type="function">
    <text evidence="4">Component of the eukaryotic translation initiation factor 3 (eIF-3) complex, which is involved in protein synthesis of a specialized repertoire of mRNAs and, together with other initiation factors, stimulates binding of mRNA and methionyl-tRNAi to the 40S ribosome. The eIF-3 complex specifically targets and initiates translation of a subset of mRNAs involved in cell proliferation.</text>
</comment>
<organism evidence="6 7">
    <name type="scientific">Discostella pseudostelligera</name>
    <dbReference type="NCBI Taxonomy" id="259834"/>
    <lineage>
        <taxon>Eukaryota</taxon>
        <taxon>Sar</taxon>
        <taxon>Stramenopiles</taxon>
        <taxon>Ochrophyta</taxon>
        <taxon>Bacillariophyta</taxon>
        <taxon>Coscinodiscophyceae</taxon>
        <taxon>Thalassiosirophycidae</taxon>
        <taxon>Stephanodiscales</taxon>
        <taxon>Stephanodiscaceae</taxon>
        <taxon>Discostella</taxon>
    </lineage>
</organism>
<reference evidence="6 7" key="1">
    <citation type="submission" date="2024-10" db="EMBL/GenBank/DDBJ databases">
        <title>Updated reference genomes for cyclostephanoid diatoms.</title>
        <authorList>
            <person name="Roberts W.R."/>
            <person name="Alverson A.J."/>
        </authorList>
    </citation>
    <scope>NUCLEOTIDE SEQUENCE [LARGE SCALE GENOMIC DNA]</scope>
    <source>
        <strain evidence="6 7">AJA232-27</strain>
    </source>
</reference>
<comment type="subcellular location">
    <subcellularLocation>
        <location evidence="4">Cytoplasm</location>
    </subcellularLocation>
</comment>
<comment type="similarity">
    <text evidence="4">Belongs to the eIF-3 subunit H family.</text>
</comment>
<dbReference type="HAMAP" id="MF_03007">
    <property type="entry name" value="eIF3h"/>
    <property type="match status" value="1"/>
</dbReference>
<dbReference type="CDD" id="cd08065">
    <property type="entry name" value="MPN_eIF3h"/>
    <property type="match status" value="1"/>
</dbReference>
<comment type="subunit">
    <text evidence="4">Component of the eukaryotic translation initiation factor 3 (eIF-3) complex.</text>
</comment>
<dbReference type="GO" id="GO:0003743">
    <property type="term" value="F:translation initiation factor activity"/>
    <property type="evidence" value="ECO:0007669"/>
    <property type="project" value="UniProtKB-UniRule"/>
</dbReference>
<keyword evidence="2 4" id="KW-0396">Initiation factor</keyword>
<dbReference type="InterPro" id="IPR045810">
    <property type="entry name" value="eIF3h_C"/>
</dbReference>
<dbReference type="GO" id="GO:0005852">
    <property type="term" value="C:eukaryotic translation initiation factor 3 complex"/>
    <property type="evidence" value="ECO:0007669"/>
    <property type="project" value="UniProtKB-UniRule"/>
</dbReference>
<dbReference type="SMART" id="SM00232">
    <property type="entry name" value="JAB_MPN"/>
    <property type="match status" value="1"/>
</dbReference>
<comment type="caution">
    <text evidence="6">The sequence shown here is derived from an EMBL/GenBank/DDBJ whole genome shotgun (WGS) entry which is preliminary data.</text>
</comment>
<dbReference type="GO" id="GO:0001732">
    <property type="term" value="P:formation of cytoplasmic translation initiation complex"/>
    <property type="evidence" value="ECO:0007669"/>
    <property type="project" value="UniProtKB-UniRule"/>
</dbReference>
<dbReference type="AlphaFoldDB" id="A0ABD3N0C6"/>
<dbReference type="InterPro" id="IPR050242">
    <property type="entry name" value="JAMM_MPN+_peptidase_M67A"/>
</dbReference>
<keyword evidence="7" id="KW-1185">Reference proteome</keyword>
<keyword evidence="1 4" id="KW-0963">Cytoplasm</keyword>
<accession>A0ABD3N0C6</accession>
<evidence type="ECO:0000259" key="5">
    <source>
        <dbReference type="PROSITE" id="PS50249"/>
    </source>
</evidence>
<dbReference type="GO" id="GO:0033290">
    <property type="term" value="C:eukaryotic 48S preinitiation complex"/>
    <property type="evidence" value="ECO:0007669"/>
    <property type="project" value="UniProtKB-UniRule"/>
</dbReference>
<dbReference type="Gene3D" id="3.40.140.10">
    <property type="entry name" value="Cytidine Deaminase, domain 2"/>
    <property type="match status" value="1"/>
</dbReference>
<dbReference type="Proteomes" id="UP001530293">
    <property type="component" value="Unassembled WGS sequence"/>
</dbReference>
<proteinExistence type="inferred from homology"/>
<feature type="domain" description="MPN" evidence="5">
    <location>
        <begin position="10"/>
        <end position="161"/>
    </location>
</feature>
<evidence type="ECO:0000256" key="4">
    <source>
        <dbReference type="HAMAP-Rule" id="MF_03007"/>
    </source>
</evidence>
<evidence type="ECO:0000256" key="3">
    <source>
        <dbReference type="ARBA" id="ARBA00022917"/>
    </source>
</evidence>
<name>A0ABD3N0C6_9STRA</name>
<evidence type="ECO:0000313" key="7">
    <source>
        <dbReference type="Proteomes" id="UP001530293"/>
    </source>
</evidence>
<sequence length="340" mass="37978">MEADRPITSVKLEVLAALKIIKHCQESLPTMVTGSLLGLTIEEGCLEITHAFPMPEPHDDNRGDIVKTGDDAAIDDEAAALDGHEYQMEMMKMLREVNVDNNCVGWYQSMYLGTHSTMNLLENQLAYQAELSPNAVVILYDPMQTAHGNLVLKCYRVSDEAVHLRTTGKNHFIKPKSIFQEVPITLNNPGLVRALLRDVGDGLHGPYSAELSGTDTTFDRLDLSTNPYLEKHLEFLCSWVDDLAAEQYKFQHYTRSLRNNVENRNAKGRKAKEELAAAIEEGWTRSDAPKRMESLLISNQIRTYCDQVEKFTGGGFGKLYLTKGLHGETKKQPSSSATSS</sequence>
<evidence type="ECO:0000256" key="2">
    <source>
        <dbReference type="ARBA" id="ARBA00022540"/>
    </source>
</evidence>
<dbReference type="Pfam" id="PF01398">
    <property type="entry name" value="JAB"/>
    <property type="match status" value="1"/>
</dbReference>
<dbReference type="Pfam" id="PF19445">
    <property type="entry name" value="eIF3h_C"/>
    <property type="match status" value="1"/>
</dbReference>
<keyword evidence="3 4" id="KW-0648">Protein biosynthesis</keyword>
<dbReference type="InterPro" id="IPR037518">
    <property type="entry name" value="MPN"/>
</dbReference>
<dbReference type="InterPro" id="IPR027524">
    <property type="entry name" value="eIF3h"/>
</dbReference>
<gene>
    <name evidence="6" type="ORF">ACHAWU_008756</name>
</gene>
<dbReference type="PANTHER" id="PTHR10410">
    <property type="entry name" value="EUKARYOTIC TRANSLATION INITIATION FACTOR 3 -RELATED"/>
    <property type="match status" value="1"/>
</dbReference>
<dbReference type="PROSITE" id="PS50249">
    <property type="entry name" value="MPN"/>
    <property type="match status" value="1"/>
</dbReference>
<protein>
    <recommendedName>
        <fullName evidence="4">Eukaryotic translation initiation factor 3 subunit H</fullName>
        <shortName evidence="4">eIF3h</shortName>
    </recommendedName>
</protein>
<dbReference type="EMBL" id="JALLBG020000058">
    <property type="protein sequence ID" value="KAL3769064.1"/>
    <property type="molecule type" value="Genomic_DNA"/>
</dbReference>